<accession>A0ABQ5XJ21</accession>
<dbReference type="InterPro" id="IPR050245">
    <property type="entry name" value="PrsA_foldase"/>
</dbReference>
<proteinExistence type="inferred from homology"/>
<dbReference type="EC" id="5.2.1.8" evidence="3"/>
<evidence type="ECO:0000256" key="3">
    <source>
        <dbReference type="ARBA" id="ARBA00013194"/>
    </source>
</evidence>
<feature type="chain" id="PRO_5047125705" description="peptidylprolyl isomerase" evidence="6">
    <location>
        <begin position="27"/>
        <end position="285"/>
    </location>
</feature>
<dbReference type="SUPFAM" id="SSF109998">
    <property type="entry name" value="Triger factor/SurA peptide-binding domain-like"/>
    <property type="match status" value="1"/>
</dbReference>
<keyword evidence="9" id="KW-1185">Reference proteome</keyword>
<comment type="caution">
    <text evidence="8">The sequence shown here is derived from an EMBL/GenBank/DDBJ whole genome shotgun (WGS) entry which is preliminary data.</text>
</comment>
<dbReference type="Proteomes" id="UP001156670">
    <property type="component" value="Unassembled WGS sequence"/>
</dbReference>
<reference evidence="9" key="1">
    <citation type="journal article" date="2019" name="Int. J. Syst. Evol. Microbiol.">
        <title>The Global Catalogue of Microorganisms (GCM) 10K type strain sequencing project: providing services to taxonomists for standard genome sequencing and annotation.</title>
        <authorList>
            <consortium name="The Broad Institute Genomics Platform"/>
            <consortium name="The Broad Institute Genome Sequencing Center for Infectious Disease"/>
            <person name="Wu L."/>
            <person name="Ma J."/>
        </authorList>
    </citation>
    <scope>NUCLEOTIDE SEQUENCE [LARGE SCALE GENOMIC DNA]</scope>
    <source>
        <strain evidence="9">NBRC 111980</strain>
    </source>
</reference>
<evidence type="ECO:0000256" key="2">
    <source>
        <dbReference type="ARBA" id="ARBA00007656"/>
    </source>
</evidence>
<name>A0ABQ5XJ21_9GAMM</name>
<evidence type="ECO:0000256" key="5">
    <source>
        <dbReference type="PROSITE-ProRule" id="PRU00278"/>
    </source>
</evidence>
<dbReference type="EMBL" id="BSOB01000005">
    <property type="protein sequence ID" value="GLQ91694.1"/>
    <property type="molecule type" value="Genomic_DNA"/>
</dbReference>
<keyword evidence="4 5" id="KW-0697">Rotamase</keyword>
<dbReference type="InterPro" id="IPR046357">
    <property type="entry name" value="PPIase_dom_sf"/>
</dbReference>
<dbReference type="InterPro" id="IPR000297">
    <property type="entry name" value="PPIase_PpiC"/>
</dbReference>
<dbReference type="PROSITE" id="PS50198">
    <property type="entry name" value="PPIC_PPIASE_2"/>
    <property type="match status" value="1"/>
</dbReference>
<evidence type="ECO:0000313" key="8">
    <source>
        <dbReference type="EMBL" id="GLQ91694.1"/>
    </source>
</evidence>
<keyword evidence="6" id="KW-0732">Signal</keyword>
<dbReference type="Gene3D" id="3.10.50.40">
    <property type="match status" value="1"/>
</dbReference>
<evidence type="ECO:0000256" key="1">
    <source>
        <dbReference type="ARBA" id="ARBA00000971"/>
    </source>
</evidence>
<feature type="domain" description="PpiC" evidence="7">
    <location>
        <begin position="142"/>
        <end position="241"/>
    </location>
</feature>
<evidence type="ECO:0000313" key="9">
    <source>
        <dbReference type="Proteomes" id="UP001156670"/>
    </source>
</evidence>
<comment type="similarity">
    <text evidence="2">Belongs to the PpiC/parvulin rotamase family.</text>
</comment>
<sequence length="285" mass="30431">MKANRQFSKRIIGALALGLLSGHALAQQATPASAADASAVFAKVNGQPLYRAQLDNVMRMAGLPDNDATRAALEKQMISGEVVRQAAEKANYADRPEVKQVLTAARAKAVSELYLRDNAKPATVTDQQVKARYDQMAAQAGSQEYKPRVISVADDATAGQVLAKLKSGQSFDDLARQYSQASNRAAGGEMGWVTFKTPVTDGQTGGLPLPLAQAIAQLKAGGYTQAPVTLGTSRVIVKLDAVRPTQILPYDKVKDAIRQQLEASQQQQATDALVGKLTKDAKIER</sequence>
<comment type="catalytic activity">
    <reaction evidence="1">
        <text>[protein]-peptidylproline (omega=180) = [protein]-peptidylproline (omega=0)</text>
        <dbReference type="Rhea" id="RHEA:16237"/>
        <dbReference type="Rhea" id="RHEA-COMP:10747"/>
        <dbReference type="Rhea" id="RHEA-COMP:10748"/>
        <dbReference type="ChEBI" id="CHEBI:83833"/>
        <dbReference type="ChEBI" id="CHEBI:83834"/>
        <dbReference type="EC" id="5.2.1.8"/>
    </reaction>
</comment>
<dbReference type="RefSeq" id="WP_284319448.1">
    <property type="nucleotide sequence ID" value="NZ_BSOB01000005.1"/>
</dbReference>
<dbReference type="PANTHER" id="PTHR47245">
    <property type="entry name" value="PEPTIDYLPROLYL ISOMERASE"/>
    <property type="match status" value="1"/>
</dbReference>
<dbReference type="Pfam" id="PF13145">
    <property type="entry name" value="Rotamase_2"/>
    <property type="match status" value="1"/>
</dbReference>
<evidence type="ECO:0000256" key="4">
    <source>
        <dbReference type="ARBA" id="ARBA00023110"/>
    </source>
</evidence>
<dbReference type="GO" id="GO:0016853">
    <property type="term" value="F:isomerase activity"/>
    <property type="evidence" value="ECO:0007669"/>
    <property type="project" value="UniProtKB-KW"/>
</dbReference>
<protein>
    <recommendedName>
        <fullName evidence="3">peptidylprolyl isomerase</fullName>
        <ecNumber evidence="3">5.2.1.8</ecNumber>
    </recommendedName>
</protein>
<gene>
    <name evidence="8" type="ORF">GCM10007901_06440</name>
</gene>
<keyword evidence="5 8" id="KW-0413">Isomerase</keyword>
<dbReference type="SUPFAM" id="SSF54534">
    <property type="entry name" value="FKBP-like"/>
    <property type="match status" value="1"/>
</dbReference>
<feature type="signal peptide" evidence="6">
    <location>
        <begin position="1"/>
        <end position="26"/>
    </location>
</feature>
<dbReference type="InterPro" id="IPR027304">
    <property type="entry name" value="Trigger_fact/SurA_dom_sf"/>
</dbReference>
<evidence type="ECO:0000259" key="7">
    <source>
        <dbReference type="PROSITE" id="PS50198"/>
    </source>
</evidence>
<dbReference type="PANTHER" id="PTHR47245:SF2">
    <property type="entry name" value="PEPTIDYL-PROLYL CIS-TRANS ISOMERASE HP_0175-RELATED"/>
    <property type="match status" value="1"/>
</dbReference>
<organism evidence="8 9">
    <name type="scientific">Dyella acidisoli</name>
    <dbReference type="NCBI Taxonomy" id="1867834"/>
    <lineage>
        <taxon>Bacteria</taxon>
        <taxon>Pseudomonadati</taxon>
        <taxon>Pseudomonadota</taxon>
        <taxon>Gammaproteobacteria</taxon>
        <taxon>Lysobacterales</taxon>
        <taxon>Rhodanobacteraceae</taxon>
        <taxon>Dyella</taxon>
    </lineage>
</organism>
<evidence type="ECO:0000256" key="6">
    <source>
        <dbReference type="SAM" id="SignalP"/>
    </source>
</evidence>